<evidence type="ECO:0000313" key="5">
    <source>
        <dbReference type="EMBL" id="GAQ25657.1"/>
    </source>
</evidence>
<reference evidence="5" key="1">
    <citation type="journal article" date="2016" name="Genome Announc.">
        <title>Draft Genome Sequence of the Syntrophic Lactate-Degrading Bacterium Tepidanaerobacter syntrophicus JLT.</title>
        <authorList>
            <person name="Matsuura N."/>
            <person name="Ohashi A."/>
            <person name="Tourlousse D.M."/>
            <person name="Sekiguchi Y."/>
        </authorList>
    </citation>
    <scope>NUCLEOTIDE SEQUENCE [LARGE SCALE GENOMIC DNA]</scope>
    <source>
        <strain evidence="5">JL</strain>
    </source>
</reference>
<dbReference type="PIRSF" id="PIRSF019254">
    <property type="entry name" value="CFP29"/>
    <property type="match status" value="1"/>
</dbReference>
<dbReference type="OrthoDB" id="2922at2"/>
<evidence type="ECO:0000256" key="2">
    <source>
        <dbReference type="ARBA" id="ARBA00033743"/>
    </source>
</evidence>
<proteinExistence type="inferred from homology"/>
<dbReference type="PANTHER" id="PTHR37165:SF1">
    <property type="entry name" value="TYPE 1 ENCAPSULIN SHELL PROTEIN"/>
    <property type="match status" value="1"/>
</dbReference>
<dbReference type="InterPro" id="IPR007544">
    <property type="entry name" value="ENCAP"/>
</dbReference>
<comment type="similarity">
    <text evidence="2">Belongs to the encapsulin family. Family 1 subfamily.</text>
</comment>
<evidence type="ECO:0000313" key="6">
    <source>
        <dbReference type="Proteomes" id="UP000062160"/>
    </source>
</evidence>
<evidence type="ECO:0000256" key="1">
    <source>
        <dbReference type="ARBA" id="ARBA00033738"/>
    </source>
</evidence>
<keyword evidence="3" id="KW-1284">Encapsulin nanocompartment</keyword>
<organism evidence="5">
    <name type="scientific">Tepidanaerobacter syntrophicus</name>
    <dbReference type="NCBI Taxonomy" id="224999"/>
    <lineage>
        <taxon>Bacteria</taxon>
        <taxon>Bacillati</taxon>
        <taxon>Bacillota</taxon>
        <taxon>Clostridia</taxon>
        <taxon>Thermosediminibacterales</taxon>
        <taxon>Tepidanaerobacteraceae</taxon>
        <taxon>Tepidanaerobacter</taxon>
    </lineage>
</organism>
<dbReference type="GO" id="GO:0140737">
    <property type="term" value="C:encapsulin nanocompartment"/>
    <property type="evidence" value="ECO:0007669"/>
    <property type="project" value="UniProtKB-SubCell"/>
</dbReference>
<dbReference type="NCBIfam" id="NF041155">
    <property type="entry name" value="encap_f1"/>
    <property type="match status" value="1"/>
</dbReference>
<dbReference type="PANTHER" id="PTHR37165">
    <property type="entry name" value="PEPTIDASE U56 FAMILY"/>
    <property type="match status" value="1"/>
</dbReference>
<gene>
    <name evidence="5" type="ORF">TSYNT_8193</name>
</gene>
<dbReference type="Gene3D" id="3.30.2400.30">
    <property type="match status" value="1"/>
</dbReference>
<accession>A0A0U9HFQ9</accession>
<name>A0A0U9HFQ9_9FIRM</name>
<dbReference type="EMBL" id="DF977002">
    <property type="protein sequence ID" value="GAQ25657.1"/>
    <property type="molecule type" value="Genomic_DNA"/>
</dbReference>
<dbReference type="RefSeq" id="WP_059033063.1">
    <property type="nucleotide sequence ID" value="NZ_DF977002.1"/>
</dbReference>
<dbReference type="InterPro" id="IPR051429">
    <property type="entry name" value="Encapsulin_nc"/>
</dbReference>
<dbReference type="Proteomes" id="UP000062160">
    <property type="component" value="Unassembled WGS sequence"/>
</dbReference>
<evidence type="ECO:0000256" key="4">
    <source>
        <dbReference type="ARBA" id="ARBA00050023"/>
    </source>
</evidence>
<dbReference type="AlphaFoldDB" id="A0A0U9HFQ9"/>
<dbReference type="Pfam" id="PF04454">
    <property type="entry name" value="Linocin_M18"/>
    <property type="match status" value="1"/>
</dbReference>
<keyword evidence="6" id="KW-1185">Reference proteome</keyword>
<protein>
    <recommendedName>
        <fullName evidence="4">Type 1 encapsulin shell protein</fullName>
    </recommendedName>
</protein>
<dbReference type="Gene3D" id="3.30.2320.10">
    <property type="entry name" value="hypothetical protein PF0899 domain"/>
    <property type="match status" value="1"/>
</dbReference>
<comment type="subcellular location">
    <subcellularLocation>
        <location evidence="1">Encapsulin nanocompartment</location>
    </subcellularLocation>
</comment>
<evidence type="ECO:0000256" key="3">
    <source>
        <dbReference type="ARBA" id="ARBA00033787"/>
    </source>
</evidence>
<sequence length="262" mass="29379">MFNREQAPISAKAWEEIDERAEKVLKSYLSARKVVKVNGPYGLSFNAISEGRLTDVEEAGALCCGVYKVQPLTEVKVEFEMDRCELNNIDRGARDIDFGPLEEAAKNIALFEENAVFNGLEKASIVGIKNSVKHDAIPFGKDQTAIMEAISKGLITLRKSYQEGPYDLVVSDKVYTRIMAADGEYPLDEKIEDLIGGKIVFNHVIDGAYLLPHDHDDLEFTIGQDFAIGYKCHTADKIKFFIKESFTFRVLDPTLIVKFNLD</sequence>